<dbReference type="PANTHER" id="PTHR35204:SF1">
    <property type="entry name" value="ENTEROTOXIN"/>
    <property type="match status" value="1"/>
</dbReference>
<evidence type="ECO:0000313" key="3">
    <source>
        <dbReference type="EMBL" id="OJK04911.1"/>
    </source>
</evidence>
<reference evidence="4" key="1">
    <citation type="journal article" date="2017" name="Genome Biol.">
        <title>Comparative genomics reveals high biological diversity and specific adaptations in the industrially and medically important fungal genus Aspergillus.</title>
        <authorList>
            <person name="de Vries R.P."/>
            <person name="Riley R."/>
            <person name="Wiebenga A."/>
            <person name="Aguilar-Osorio G."/>
            <person name="Amillis S."/>
            <person name="Uchima C.A."/>
            <person name="Anderluh G."/>
            <person name="Asadollahi M."/>
            <person name="Askin M."/>
            <person name="Barry K."/>
            <person name="Battaglia E."/>
            <person name="Bayram O."/>
            <person name="Benocci T."/>
            <person name="Braus-Stromeyer S.A."/>
            <person name="Caldana C."/>
            <person name="Canovas D."/>
            <person name="Cerqueira G.C."/>
            <person name="Chen F."/>
            <person name="Chen W."/>
            <person name="Choi C."/>
            <person name="Clum A."/>
            <person name="Dos Santos R.A."/>
            <person name="Damasio A.R."/>
            <person name="Diallinas G."/>
            <person name="Emri T."/>
            <person name="Fekete E."/>
            <person name="Flipphi M."/>
            <person name="Freyberg S."/>
            <person name="Gallo A."/>
            <person name="Gournas C."/>
            <person name="Habgood R."/>
            <person name="Hainaut M."/>
            <person name="Harispe M.L."/>
            <person name="Henrissat B."/>
            <person name="Hilden K.S."/>
            <person name="Hope R."/>
            <person name="Hossain A."/>
            <person name="Karabika E."/>
            <person name="Karaffa L."/>
            <person name="Karanyi Z."/>
            <person name="Krasevec N."/>
            <person name="Kuo A."/>
            <person name="Kusch H."/>
            <person name="LaButti K."/>
            <person name="Lagendijk E.L."/>
            <person name="Lapidus A."/>
            <person name="Levasseur A."/>
            <person name="Lindquist E."/>
            <person name="Lipzen A."/>
            <person name="Logrieco A.F."/>
            <person name="MacCabe A."/>
            <person name="Maekelae M.R."/>
            <person name="Malavazi I."/>
            <person name="Melin P."/>
            <person name="Meyer V."/>
            <person name="Mielnichuk N."/>
            <person name="Miskei M."/>
            <person name="Molnar A.P."/>
            <person name="Mule G."/>
            <person name="Ngan C.Y."/>
            <person name="Orejas M."/>
            <person name="Orosz E."/>
            <person name="Ouedraogo J.P."/>
            <person name="Overkamp K.M."/>
            <person name="Park H.-S."/>
            <person name="Perrone G."/>
            <person name="Piumi F."/>
            <person name="Punt P.J."/>
            <person name="Ram A.F."/>
            <person name="Ramon A."/>
            <person name="Rauscher S."/>
            <person name="Record E."/>
            <person name="Riano-Pachon D.M."/>
            <person name="Robert V."/>
            <person name="Roehrig J."/>
            <person name="Ruller R."/>
            <person name="Salamov A."/>
            <person name="Salih N.S."/>
            <person name="Samson R.A."/>
            <person name="Sandor E."/>
            <person name="Sanguinetti M."/>
            <person name="Schuetze T."/>
            <person name="Sepcic K."/>
            <person name="Shelest E."/>
            <person name="Sherlock G."/>
            <person name="Sophianopoulou V."/>
            <person name="Squina F.M."/>
            <person name="Sun H."/>
            <person name="Susca A."/>
            <person name="Todd R.B."/>
            <person name="Tsang A."/>
            <person name="Unkles S.E."/>
            <person name="van de Wiele N."/>
            <person name="van Rossen-Uffink D."/>
            <person name="Oliveira J.V."/>
            <person name="Vesth T.C."/>
            <person name="Visser J."/>
            <person name="Yu J.-H."/>
            <person name="Zhou M."/>
            <person name="Andersen M.R."/>
            <person name="Archer D.B."/>
            <person name="Baker S.E."/>
            <person name="Benoit I."/>
            <person name="Brakhage A.A."/>
            <person name="Braus G.H."/>
            <person name="Fischer R."/>
            <person name="Frisvad J.C."/>
            <person name="Goldman G.H."/>
            <person name="Houbraken J."/>
            <person name="Oakley B."/>
            <person name="Pocsi I."/>
            <person name="Scazzocchio C."/>
            <person name="Seiboth B."/>
            <person name="vanKuyk P.A."/>
            <person name="Wortman J."/>
            <person name="Dyer P.S."/>
            <person name="Grigoriev I.V."/>
        </authorList>
    </citation>
    <scope>NUCLEOTIDE SEQUENCE [LARGE SCALE GENOMIC DNA]</scope>
    <source>
        <strain evidence="4">ATCC 16872 / CBS 172.66 / WB 5094</strain>
    </source>
</reference>
<accession>A0A1L9X8Y9</accession>
<evidence type="ECO:0000313" key="4">
    <source>
        <dbReference type="Proteomes" id="UP000184546"/>
    </source>
</evidence>
<dbReference type="Proteomes" id="UP000184546">
    <property type="component" value="Unassembled WGS sequence"/>
</dbReference>
<dbReference type="VEuPathDB" id="FungiDB:ASPACDRAFT_56328"/>
<dbReference type="GeneID" id="30976927"/>
<evidence type="ECO:0000256" key="1">
    <source>
        <dbReference type="SAM" id="MobiDB-lite"/>
    </source>
</evidence>
<feature type="signal peptide" evidence="2">
    <location>
        <begin position="1"/>
        <end position="16"/>
    </location>
</feature>
<dbReference type="EMBL" id="KV878970">
    <property type="protein sequence ID" value="OJK04911.1"/>
    <property type="molecule type" value="Genomic_DNA"/>
</dbReference>
<feature type="chain" id="PRO_5009888113" evidence="2">
    <location>
        <begin position="17"/>
        <end position="486"/>
    </location>
</feature>
<dbReference type="PANTHER" id="PTHR35204">
    <property type="entry name" value="YALI0A21131P"/>
    <property type="match status" value="1"/>
</dbReference>
<sequence>MHRSCILALISAIGAATSPLAADSGPPEPVQNANHIFNAIHSSMRQWGSALNHNGLSFFLAEMPQGTKLYHGDGYPEHITGVRWLAFDPKHAFAFARSGPKRPETPPPKLSSGSQQVMGGDQDGPAGEDNGGWLHTYTTAKDLRLILIDGMSAGKSKIGTLDLQDRVLFEDKINGGVLQENVRAEAVCRIAREEWNDRVDGIIRLASGFEVILCNSEQNLEPVHVARVRSSSLSKGGNEKKGGKPTEVLQVMRARYNGIGGERVVLNYDHFVTAYNYSLNLFPDDSTAPRLNHLPFAELKPIRKSLTSLVMAHDVGHRKVNWQAVTDMIVQKYSHPLRELASKHHHHHGVFSRVAEVARIWNTFVDQDNRDIDEEMERCATQFIPTNAADDSLAYRAVYAVSSRICASFVEVLEAKEYDVAVDVLRSLMDYLSWTVWKECHGCHDDEFCQIPIWPQGSWDDFEHPRCQKFESAYQGPNDFWGPVWR</sequence>
<gene>
    <name evidence="3" type="ORF">ASPACDRAFT_56328</name>
</gene>
<name>A0A1L9X8Y9_ASPA1</name>
<feature type="region of interest" description="Disordered" evidence="1">
    <location>
        <begin position="96"/>
        <end position="133"/>
    </location>
</feature>
<dbReference type="AlphaFoldDB" id="A0A1L9X8Y9"/>
<protein>
    <submittedName>
        <fullName evidence="3">Uncharacterized protein</fullName>
    </submittedName>
</protein>
<proteinExistence type="predicted"/>
<keyword evidence="2" id="KW-0732">Signal</keyword>
<dbReference type="RefSeq" id="XP_020061250.1">
    <property type="nucleotide sequence ID" value="XM_020203113.1"/>
</dbReference>
<keyword evidence="4" id="KW-1185">Reference proteome</keyword>
<dbReference type="OMA" id="DEFCAIP"/>
<organism evidence="3 4">
    <name type="scientific">Aspergillus aculeatus (strain ATCC 16872 / CBS 172.66 / WB 5094)</name>
    <dbReference type="NCBI Taxonomy" id="690307"/>
    <lineage>
        <taxon>Eukaryota</taxon>
        <taxon>Fungi</taxon>
        <taxon>Dikarya</taxon>
        <taxon>Ascomycota</taxon>
        <taxon>Pezizomycotina</taxon>
        <taxon>Eurotiomycetes</taxon>
        <taxon>Eurotiomycetidae</taxon>
        <taxon>Eurotiales</taxon>
        <taxon>Aspergillaceae</taxon>
        <taxon>Aspergillus</taxon>
        <taxon>Aspergillus subgen. Circumdati</taxon>
    </lineage>
</organism>
<evidence type="ECO:0000256" key="2">
    <source>
        <dbReference type="SAM" id="SignalP"/>
    </source>
</evidence>
<dbReference type="STRING" id="690307.A0A1L9X8Y9"/>
<dbReference type="OrthoDB" id="10261782at2759"/>
<dbReference type="InterPro" id="IPR038921">
    <property type="entry name" value="YOR389W-like"/>
</dbReference>